<gene>
    <name evidence="8" type="ORF">LLY24_15180</name>
</gene>
<dbReference type="SMART" id="SM01150">
    <property type="entry name" value="DUF1338"/>
    <property type="match status" value="1"/>
</dbReference>
<dbReference type="EMBL" id="JAJISC010000007">
    <property type="protein sequence ID" value="MCS2610658.1"/>
    <property type="molecule type" value="Genomic_DNA"/>
</dbReference>
<protein>
    <recommendedName>
        <fullName evidence="6">2-oxoadipate dioxygenase/decarboxylase</fullName>
        <ecNumber evidence="6">1.13.11.93</ecNumber>
    </recommendedName>
    <alternativeName>
        <fullName evidence="7">2-hydroxyglutarate synthase</fullName>
    </alternativeName>
</protein>
<evidence type="ECO:0000313" key="8">
    <source>
        <dbReference type="EMBL" id="MCS2610658.1"/>
    </source>
</evidence>
<sequence length="247" mass="27420">MQREEFVQQLWLDYVHTYPDIGALPLWPADARVDYLALVTFDQGPFATQALLPKLGHMGYRLRHQQDDIETGCRLTALSPPGNEAWLVLIELNTKALQDDADIALLELVNQAHPQDCKGHNLLCRGRPWPMPSWERYLTLSEAHPLAGWLAIMGPRIHHAGFDCRALGSPLDALDSAFQATGMESLDGSAHGLFPSHPALVSRFYPTLGQKVVFGHGDEHRLCLGGLGVNQVCASDRRRSVEVMWAA</sequence>
<evidence type="ECO:0000256" key="4">
    <source>
        <dbReference type="ARBA" id="ARBA00023004"/>
    </source>
</evidence>
<evidence type="ECO:0000256" key="5">
    <source>
        <dbReference type="ARBA" id="ARBA00035013"/>
    </source>
</evidence>
<proteinExistence type="inferred from homology"/>
<keyword evidence="2" id="KW-0223">Dioxygenase</keyword>
<evidence type="ECO:0000256" key="6">
    <source>
        <dbReference type="ARBA" id="ARBA00035023"/>
    </source>
</evidence>
<evidence type="ECO:0000256" key="1">
    <source>
        <dbReference type="ARBA" id="ARBA00001954"/>
    </source>
</evidence>
<name>A0ABT2EGE5_9GAMM</name>
<reference evidence="8" key="1">
    <citation type="submission" date="2021-11" db="EMBL/GenBank/DDBJ databases">
        <title>Halomonas sp., isolated from a coastal aquaculture zone in Dongshan Bay.</title>
        <authorList>
            <person name="Lin W."/>
        </authorList>
    </citation>
    <scope>NUCLEOTIDE SEQUENCE</scope>
    <source>
        <strain evidence="8">Yzlin-01</strain>
    </source>
</reference>
<dbReference type="InterPro" id="IPR009770">
    <property type="entry name" value="HGLS"/>
</dbReference>
<dbReference type="Proteomes" id="UP001165542">
    <property type="component" value="Unassembled WGS sequence"/>
</dbReference>
<keyword evidence="3" id="KW-0560">Oxidoreductase</keyword>
<comment type="similarity">
    <text evidence="5">Belongs to the 2-oxoadipate dioxygenase/decarboxylase family.</text>
</comment>
<comment type="caution">
    <text evidence="8">The sequence shown here is derived from an EMBL/GenBank/DDBJ whole genome shotgun (WGS) entry which is preliminary data.</text>
</comment>
<keyword evidence="4" id="KW-0408">Iron</keyword>
<evidence type="ECO:0000256" key="2">
    <source>
        <dbReference type="ARBA" id="ARBA00022964"/>
    </source>
</evidence>
<comment type="cofactor">
    <cofactor evidence="1">
        <name>Fe(2+)</name>
        <dbReference type="ChEBI" id="CHEBI:29033"/>
    </cofactor>
</comment>
<organism evidence="8 9">
    <name type="scientific">Halomonas dongshanensis</name>
    <dbReference type="NCBI Taxonomy" id="2890835"/>
    <lineage>
        <taxon>Bacteria</taxon>
        <taxon>Pseudomonadati</taxon>
        <taxon>Pseudomonadota</taxon>
        <taxon>Gammaproteobacteria</taxon>
        <taxon>Oceanospirillales</taxon>
        <taxon>Halomonadaceae</taxon>
        <taxon>Halomonas</taxon>
    </lineage>
</organism>
<evidence type="ECO:0000256" key="3">
    <source>
        <dbReference type="ARBA" id="ARBA00023002"/>
    </source>
</evidence>
<dbReference type="EC" id="1.13.11.93" evidence="6"/>
<evidence type="ECO:0000313" key="9">
    <source>
        <dbReference type="Proteomes" id="UP001165542"/>
    </source>
</evidence>
<accession>A0ABT2EGE5</accession>
<keyword evidence="9" id="KW-1185">Reference proteome</keyword>
<dbReference type="Gene3D" id="3.10.180.50">
    <property type="match status" value="1"/>
</dbReference>
<dbReference type="RefSeq" id="WP_259037146.1">
    <property type="nucleotide sequence ID" value="NZ_JAJISC010000007.1"/>
</dbReference>
<evidence type="ECO:0000256" key="7">
    <source>
        <dbReference type="ARBA" id="ARBA00035045"/>
    </source>
</evidence>